<dbReference type="EMBL" id="SEWE01000016">
    <property type="protein sequence ID" value="RYU79951.1"/>
    <property type="molecule type" value="Genomic_DNA"/>
</dbReference>
<keyword evidence="3 5" id="KW-0808">Transferase</keyword>
<dbReference type="AlphaFoldDB" id="A0A4Q5LFY5"/>
<sequence>MTTAKEQFDRQASHYNAQWNAWTESSLQWLLTHADCQPTDTVLDVATGTGFTALAFAPHVASVVGLDVSTGMLAQARAQQDKLGLTNVRWQEGAAEQLPFADGSFSLVTCRIAPHHFESVPRFLTEVARVLRLGGRFVLADTTVPDDAPETAEWQNQVEKLRDPSHQRNLTPRQWQQALTAAGLAVVEIGVPAGETTMQLNDWLEKAGTAPTQAAEVRAAFAQASAETRAAFQIQPLPQSGDYAFIWQRLVAKATKP</sequence>
<dbReference type="PANTHER" id="PTHR44942:SF4">
    <property type="entry name" value="METHYLTRANSFERASE TYPE 11 DOMAIN-CONTAINING PROTEIN"/>
    <property type="match status" value="1"/>
</dbReference>
<evidence type="ECO:0000256" key="3">
    <source>
        <dbReference type="ARBA" id="ARBA00022679"/>
    </source>
</evidence>
<comment type="similarity">
    <text evidence="1">Belongs to the methyltransferase superfamily.</text>
</comment>
<dbReference type="Gene3D" id="3.40.50.150">
    <property type="entry name" value="Vaccinia Virus protein VP39"/>
    <property type="match status" value="1"/>
</dbReference>
<comment type="caution">
    <text evidence="5">The sequence shown here is derived from an EMBL/GenBank/DDBJ whole genome shotgun (WGS) entry which is preliminary data.</text>
</comment>
<proteinExistence type="inferred from homology"/>
<evidence type="ECO:0000256" key="2">
    <source>
        <dbReference type="ARBA" id="ARBA00022603"/>
    </source>
</evidence>
<dbReference type="RefSeq" id="WP_129920952.1">
    <property type="nucleotide sequence ID" value="NZ_SEWE01000016.1"/>
</dbReference>
<name>A0A4Q5LFY5_9BACT</name>
<dbReference type="SUPFAM" id="SSF53335">
    <property type="entry name" value="S-adenosyl-L-methionine-dependent methyltransferases"/>
    <property type="match status" value="1"/>
</dbReference>
<dbReference type="PANTHER" id="PTHR44942">
    <property type="entry name" value="METHYLTRANSF_11 DOMAIN-CONTAINING PROTEIN"/>
    <property type="match status" value="1"/>
</dbReference>
<accession>A0A4Q5LFY5</accession>
<dbReference type="InterPro" id="IPR013216">
    <property type="entry name" value="Methyltransf_11"/>
</dbReference>
<protein>
    <submittedName>
        <fullName evidence="5">Methyltransferase domain-containing protein</fullName>
    </submittedName>
</protein>
<dbReference type="GO" id="GO:0032259">
    <property type="term" value="P:methylation"/>
    <property type="evidence" value="ECO:0007669"/>
    <property type="project" value="UniProtKB-KW"/>
</dbReference>
<keyword evidence="2 5" id="KW-0489">Methyltransferase</keyword>
<gene>
    <name evidence="5" type="ORF">EWM57_09725</name>
</gene>
<dbReference type="Pfam" id="PF08241">
    <property type="entry name" value="Methyltransf_11"/>
    <property type="match status" value="1"/>
</dbReference>
<evidence type="ECO:0000313" key="6">
    <source>
        <dbReference type="Proteomes" id="UP000294155"/>
    </source>
</evidence>
<dbReference type="GO" id="GO:0008757">
    <property type="term" value="F:S-adenosylmethionine-dependent methyltransferase activity"/>
    <property type="evidence" value="ECO:0007669"/>
    <property type="project" value="InterPro"/>
</dbReference>
<keyword evidence="6" id="KW-1185">Reference proteome</keyword>
<organism evidence="5 6">
    <name type="scientific">Hymenobacter persicinus</name>
    <dbReference type="NCBI Taxonomy" id="2025506"/>
    <lineage>
        <taxon>Bacteria</taxon>
        <taxon>Pseudomonadati</taxon>
        <taxon>Bacteroidota</taxon>
        <taxon>Cytophagia</taxon>
        <taxon>Cytophagales</taxon>
        <taxon>Hymenobacteraceae</taxon>
        <taxon>Hymenobacter</taxon>
    </lineage>
</organism>
<reference evidence="5 6" key="1">
    <citation type="submission" date="2019-02" db="EMBL/GenBank/DDBJ databases">
        <title>Bacterial novel species isolated from soil.</title>
        <authorList>
            <person name="Jung H.-Y."/>
        </authorList>
    </citation>
    <scope>NUCLEOTIDE SEQUENCE [LARGE SCALE GENOMIC DNA]</scope>
    <source>
        <strain evidence="5 6">1-3-3-3</strain>
    </source>
</reference>
<dbReference type="InterPro" id="IPR051052">
    <property type="entry name" value="Diverse_substrate_MTase"/>
</dbReference>
<feature type="domain" description="Methyltransferase type 11" evidence="4">
    <location>
        <begin position="43"/>
        <end position="139"/>
    </location>
</feature>
<dbReference type="OrthoDB" id="9795634at2"/>
<dbReference type="InterPro" id="IPR029063">
    <property type="entry name" value="SAM-dependent_MTases_sf"/>
</dbReference>
<evidence type="ECO:0000259" key="4">
    <source>
        <dbReference type="Pfam" id="PF08241"/>
    </source>
</evidence>
<evidence type="ECO:0000256" key="1">
    <source>
        <dbReference type="ARBA" id="ARBA00008361"/>
    </source>
</evidence>
<evidence type="ECO:0000313" key="5">
    <source>
        <dbReference type="EMBL" id="RYU79951.1"/>
    </source>
</evidence>
<dbReference type="Proteomes" id="UP000294155">
    <property type="component" value="Unassembled WGS sequence"/>
</dbReference>
<dbReference type="CDD" id="cd02440">
    <property type="entry name" value="AdoMet_MTases"/>
    <property type="match status" value="1"/>
</dbReference>